<comment type="caution">
    <text evidence="1">The sequence shown here is derived from an EMBL/GenBank/DDBJ whole genome shotgun (WGS) entry which is preliminary data.</text>
</comment>
<dbReference type="EMBL" id="CM045881">
    <property type="protein sequence ID" value="KAI7936798.1"/>
    <property type="molecule type" value="Genomic_DNA"/>
</dbReference>
<sequence>MVFWVLFETLDRRFPPFITWPNVFLLNRPAIFPTSPNGNNPLIFICDHRYASEVDVNLVRKAVRSISRLAIKIPFASDHCISVLLDLVATKINYVLQEAIIVIKDISRKYPNQYEGIIGSLCQNLDALNSPKAKALMIWIISQYADRIKNSDELPEDFVFTFLEEPVERLLLTNPAASRYIVMVGKPSISTESESLDPAVLDQLLLQTGTLSPVYHRSPGIFIWHTKPKYLRDSPALNPAAKKLYQESLEIAVRRPPPVPETITVPKARAPAAVTKEDVSTEDSPRHLTANPHFPLHPIDHHRIRTVRSSRILDVDENPVYDQDDLYTVLSSLDPSGVYVHSPGNYQADEPQPLSGMIHHPVGLAFLFSYSHSRLRSRLQAALDAKKGSKFDYTRSNPKEENPTEIADDLLKPIEGDLARLSAKTIVDPTKTKRLIWHGVYLCRFDIALRRDPNVNIFCHLVGLRQTDKPLLAL</sequence>
<evidence type="ECO:0000313" key="2">
    <source>
        <dbReference type="Proteomes" id="UP001060170"/>
    </source>
</evidence>
<reference evidence="2" key="1">
    <citation type="journal article" date="2018" name="BMC Genomics">
        <title>Genomic insights into host adaptation between the wheat stripe rust pathogen (Puccinia striiformis f. sp. tritici) and the barley stripe rust pathogen (Puccinia striiformis f. sp. hordei).</title>
        <authorList>
            <person name="Xia C."/>
            <person name="Wang M."/>
            <person name="Yin C."/>
            <person name="Cornejo O.E."/>
            <person name="Hulbert S.H."/>
            <person name="Chen X."/>
        </authorList>
    </citation>
    <scope>NUCLEOTIDE SEQUENCE [LARGE SCALE GENOMIC DNA]</scope>
    <source>
        <strain evidence="2">93-210</strain>
    </source>
</reference>
<evidence type="ECO:0000313" key="1">
    <source>
        <dbReference type="EMBL" id="KAI7936798.1"/>
    </source>
</evidence>
<reference evidence="1 2" key="3">
    <citation type="journal article" date="2022" name="Microbiol. Spectr.">
        <title>Folding features and dynamics of 3D genome architecture in plant fungal pathogens.</title>
        <authorList>
            <person name="Xia C."/>
        </authorList>
    </citation>
    <scope>NUCLEOTIDE SEQUENCE [LARGE SCALE GENOMIC DNA]</scope>
    <source>
        <strain evidence="1 2">93-210</strain>
    </source>
</reference>
<organism evidence="1 2">
    <name type="scientific">Puccinia striiformis f. sp. tritici</name>
    <dbReference type="NCBI Taxonomy" id="168172"/>
    <lineage>
        <taxon>Eukaryota</taxon>
        <taxon>Fungi</taxon>
        <taxon>Dikarya</taxon>
        <taxon>Basidiomycota</taxon>
        <taxon>Pucciniomycotina</taxon>
        <taxon>Pucciniomycetes</taxon>
        <taxon>Pucciniales</taxon>
        <taxon>Pucciniaceae</taxon>
        <taxon>Puccinia</taxon>
    </lineage>
</organism>
<proteinExistence type="predicted"/>
<protein>
    <submittedName>
        <fullName evidence="1">Uncharacterized protein</fullName>
    </submittedName>
</protein>
<dbReference type="Proteomes" id="UP001060170">
    <property type="component" value="Chromosome 17"/>
</dbReference>
<accession>A0ACC0DPN7</accession>
<reference evidence="2" key="2">
    <citation type="journal article" date="2018" name="Mol. Plant Microbe Interact.">
        <title>Genome sequence resources for the wheat stripe rust pathogen (Puccinia striiformis f. sp. tritici) and the barley stripe rust pathogen (Puccinia striiformis f. sp. hordei).</title>
        <authorList>
            <person name="Xia C."/>
            <person name="Wang M."/>
            <person name="Yin C."/>
            <person name="Cornejo O.E."/>
            <person name="Hulbert S.H."/>
            <person name="Chen X."/>
        </authorList>
    </citation>
    <scope>NUCLEOTIDE SEQUENCE [LARGE SCALE GENOMIC DNA]</scope>
    <source>
        <strain evidence="2">93-210</strain>
    </source>
</reference>
<name>A0ACC0DPN7_9BASI</name>
<gene>
    <name evidence="1" type="ORF">MJO28_015697</name>
</gene>
<keyword evidence="2" id="KW-1185">Reference proteome</keyword>